<evidence type="ECO:0000313" key="3">
    <source>
        <dbReference type="Proteomes" id="UP000032748"/>
    </source>
</evidence>
<organism evidence="2 3">
    <name type="scientific">Pseudomonas chlororaphis</name>
    <dbReference type="NCBI Taxonomy" id="587753"/>
    <lineage>
        <taxon>Bacteria</taxon>
        <taxon>Pseudomonadati</taxon>
        <taxon>Pseudomonadota</taxon>
        <taxon>Gammaproteobacteria</taxon>
        <taxon>Pseudomonadales</taxon>
        <taxon>Pseudomonadaceae</taxon>
        <taxon>Pseudomonas</taxon>
    </lineage>
</organism>
<protein>
    <submittedName>
        <fullName evidence="2">Uncharacterized protein</fullName>
    </submittedName>
</protein>
<gene>
    <name evidence="2" type="ORF">PCL1606_25670</name>
</gene>
<feature type="compositionally biased region" description="Low complexity" evidence="1">
    <location>
        <begin position="89"/>
        <end position="108"/>
    </location>
</feature>
<feature type="compositionally biased region" description="Low complexity" evidence="1">
    <location>
        <begin position="57"/>
        <end position="70"/>
    </location>
</feature>
<evidence type="ECO:0000256" key="1">
    <source>
        <dbReference type="SAM" id="MobiDB-lite"/>
    </source>
</evidence>
<dbReference type="EMBL" id="CP011110">
    <property type="protein sequence ID" value="AKA24019.1"/>
    <property type="molecule type" value="Genomic_DNA"/>
</dbReference>
<name>A0A0D5XZ75_9PSED</name>
<sequence length="119" mass="12164">MEDIGAESQHLVAVQISDAVHPIPVRQPGPVHAKAACGADPARPAHLPFKEFPDILAGTDDATTPAGGATRPSRCAGRTPCPPAPSGHPPSAFRRSAACSRSTTTRPAGDSALRRASAN</sequence>
<reference evidence="2 3" key="1">
    <citation type="journal article" date="2015" name="Mol. Plant Microbe Interact.">
        <title>Comparative Genomic Analysis of Pseudomonas chlororaphis PCL1606 Reveals New Insight into Antifungal Compounds Involved in Biocontrol.</title>
        <authorList>
            <person name="Calderon C.E."/>
            <person name="Ramos C."/>
            <person name="de Vicente A."/>
            <person name="Cazorla F.M."/>
        </authorList>
    </citation>
    <scope>NUCLEOTIDE SEQUENCE [LARGE SCALE GENOMIC DNA]</scope>
    <source>
        <strain evidence="2 3">PCL1606</strain>
    </source>
</reference>
<dbReference type="Proteomes" id="UP000032748">
    <property type="component" value="Chromosome"/>
</dbReference>
<dbReference type="PATRIC" id="fig|587753.10.peg.2560"/>
<dbReference type="KEGG" id="pcz:PCL1606_25670"/>
<proteinExistence type="predicted"/>
<feature type="region of interest" description="Disordered" evidence="1">
    <location>
        <begin position="55"/>
        <end position="119"/>
    </location>
</feature>
<evidence type="ECO:0000313" key="2">
    <source>
        <dbReference type="EMBL" id="AKA24019.1"/>
    </source>
</evidence>
<accession>A0A0D5XZ75</accession>
<dbReference type="AlphaFoldDB" id="A0A0D5XZ75"/>